<dbReference type="InterPro" id="IPR004107">
    <property type="entry name" value="Integrase_SAM-like_N"/>
</dbReference>
<keyword evidence="4" id="KW-0233">DNA recombination</keyword>
<dbReference type="EMBL" id="AJAU01000017">
    <property type="protein sequence ID" value="EOL45758.1"/>
    <property type="molecule type" value="Genomic_DNA"/>
</dbReference>
<proteinExistence type="inferred from homology"/>
<dbReference type="eggNOG" id="COG0582">
    <property type="taxonomic scope" value="Bacteria"/>
</dbReference>
<evidence type="ECO:0000256" key="1">
    <source>
        <dbReference type="ARBA" id="ARBA00008857"/>
    </source>
</evidence>
<feature type="domain" description="Tyr recombinase" evidence="6">
    <location>
        <begin position="177"/>
        <end position="371"/>
    </location>
</feature>
<dbReference type="Gene3D" id="1.10.443.10">
    <property type="entry name" value="Intergrase catalytic core"/>
    <property type="match status" value="1"/>
</dbReference>
<accession>R3TXA0</accession>
<evidence type="ECO:0000256" key="3">
    <source>
        <dbReference type="ARBA" id="ARBA00023125"/>
    </source>
</evidence>
<dbReference type="InterPro" id="IPR013762">
    <property type="entry name" value="Integrase-like_cat_sf"/>
</dbReference>
<keyword evidence="2" id="KW-0229">DNA integration</keyword>
<reference evidence="8 9" key="1">
    <citation type="submission" date="2013-02" db="EMBL/GenBank/DDBJ databases">
        <title>The Genome Sequence of Enterococcus caccae BAA-1240.</title>
        <authorList>
            <consortium name="The Broad Institute Genome Sequencing Platform"/>
            <consortium name="The Broad Institute Genome Sequencing Center for Infectious Disease"/>
            <person name="Earl A.M."/>
            <person name="Gilmore M.S."/>
            <person name="Lebreton F."/>
            <person name="Walker B."/>
            <person name="Young S.K."/>
            <person name="Zeng Q."/>
            <person name="Gargeya S."/>
            <person name="Fitzgerald M."/>
            <person name="Haas B."/>
            <person name="Abouelleil A."/>
            <person name="Alvarado L."/>
            <person name="Arachchi H.M."/>
            <person name="Berlin A.M."/>
            <person name="Chapman S.B."/>
            <person name="Dewar J."/>
            <person name="Goldberg J."/>
            <person name="Griggs A."/>
            <person name="Gujja S."/>
            <person name="Hansen M."/>
            <person name="Howarth C."/>
            <person name="Imamovic A."/>
            <person name="Larimer J."/>
            <person name="McCowan C."/>
            <person name="Murphy C."/>
            <person name="Neiman D."/>
            <person name="Pearson M."/>
            <person name="Priest M."/>
            <person name="Roberts A."/>
            <person name="Saif S."/>
            <person name="Shea T."/>
            <person name="Sisk P."/>
            <person name="Sykes S."/>
            <person name="Wortman J."/>
            <person name="Nusbaum C."/>
            <person name="Birren B."/>
        </authorList>
    </citation>
    <scope>NUCLEOTIDE SEQUENCE [LARGE SCALE GENOMIC DNA]</scope>
    <source>
        <strain evidence="8 9">ATCC BAA-1240</strain>
    </source>
</reference>
<dbReference type="STRING" id="317735.RU98_GL002217"/>
<dbReference type="PANTHER" id="PTHR30349:SF64">
    <property type="entry name" value="PROPHAGE INTEGRASE INTD-RELATED"/>
    <property type="match status" value="1"/>
</dbReference>
<dbReference type="CDD" id="cd01189">
    <property type="entry name" value="INT_ICEBs1_C_like"/>
    <property type="match status" value="1"/>
</dbReference>
<keyword evidence="9" id="KW-1185">Reference proteome</keyword>
<evidence type="ECO:0008006" key="10">
    <source>
        <dbReference type="Google" id="ProtNLM"/>
    </source>
</evidence>
<evidence type="ECO:0000313" key="8">
    <source>
        <dbReference type="EMBL" id="EOL45758.1"/>
    </source>
</evidence>
<sequence>MVKKEWSDRFKHIYSYSNKKGTFWGYRYPYYNSLGKRVEASKASFSSEKNAYAELLEVMNQIENGNIQLFDSKNMTVEAWSTEWFNFYKDTWSPSTLQNTKQAIKKAIVPKLGTQKYAKLDKVTYKKLFIDPLLEIYKPATVRLYHRRFMTMTNAAVEHEKLDRNRLTGIKLPSEEKVIKAFTKEELKLFNAQLANENITNKTLFSLILNTGMRIGEALGLTWSDVDFENRKIDINKSRNANGLGKTKTYTSKRIISVHKNVISLLKQLKVATRFTHSIDYLFNNEYDNPYSPVNARYAFDKIITTINDSSEKAVIRNITIHGLRHTHATFLLAEGADPKYVSERLGHKKITTTLDTYTHLLKNKETETGDMFGEILDKL</sequence>
<evidence type="ECO:0000256" key="5">
    <source>
        <dbReference type="PROSITE-ProRule" id="PRU01248"/>
    </source>
</evidence>
<dbReference type="GO" id="GO:0003677">
    <property type="term" value="F:DNA binding"/>
    <property type="evidence" value="ECO:0007669"/>
    <property type="project" value="UniProtKB-UniRule"/>
</dbReference>
<protein>
    <recommendedName>
        <fullName evidence="10">Tyr recombinase domain-containing protein</fullName>
    </recommendedName>
</protein>
<organism evidence="8 9">
    <name type="scientific">Enterococcus caccae ATCC BAA-1240</name>
    <dbReference type="NCBI Taxonomy" id="1158612"/>
    <lineage>
        <taxon>Bacteria</taxon>
        <taxon>Bacillati</taxon>
        <taxon>Bacillota</taxon>
        <taxon>Bacilli</taxon>
        <taxon>Lactobacillales</taxon>
        <taxon>Enterococcaceae</taxon>
        <taxon>Enterococcus</taxon>
    </lineage>
</organism>
<gene>
    <name evidence="8" type="ORF">UC7_01555</name>
</gene>
<dbReference type="Pfam" id="PF00589">
    <property type="entry name" value="Phage_integrase"/>
    <property type="match status" value="1"/>
</dbReference>
<dbReference type="InterPro" id="IPR002104">
    <property type="entry name" value="Integrase_catalytic"/>
</dbReference>
<dbReference type="Proteomes" id="UP000013840">
    <property type="component" value="Unassembled WGS sequence"/>
</dbReference>
<evidence type="ECO:0000313" key="9">
    <source>
        <dbReference type="Proteomes" id="UP000013840"/>
    </source>
</evidence>
<feature type="domain" description="Core-binding (CB)" evidence="7">
    <location>
        <begin position="75"/>
        <end position="157"/>
    </location>
</feature>
<dbReference type="SUPFAM" id="SSF56349">
    <property type="entry name" value="DNA breaking-rejoining enzymes"/>
    <property type="match status" value="1"/>
</dbReference>
<dbReference type="PATRIC" id="fig|1158612.3.peg.1543"/>
<dbReference type="Pfam" id="PF14659">
    <property type="entry name" value="Phage_int_SAM_3"/>
    <property type="match status" value="1"/>
</dbReference>
<comment type="caution">
    <text evidence="8">The sequence shown here is derived from an EMBL/GenBank/DDBJ whole genome shotgun (WGS) entry which is preliminary data.</text>
</comment>
<evidence type="ECO:0000259" key="7">
    <source>
        <dbReference type="PROSITE" id="PS51900"/>
    </source>
</evidence>
<comment type="similarity">
    <text evidence="1">Belongs to the 'phage' integrase family.</text>
</comment>
<dbReference type="GO" id="GO:0015074">
    <property type="term" value="P:DNA integration"/>
    <property type="evidence" value="ECO:0007669"/>
    <property type="project" value="UniProtKB-KW"/>
</dbReference>
<dbReference type="PROSITE" id="PS51900">
    <property type="entry name" value="CB"/>
    <property type="match status" value="1"/>
</dbReference>
<evidence type="ECO:0000256" key="2">
    <source>
        <dbReference type="ARBA" id="ARBA00022908"/>
    </source>
</evidence>
<dbReference type="InterPro" id="IPR011010">
    <property type="entry name" value="DNA_brk_join_enz"/>
</dbReference>
<evidence type="ECO:0000259" key="6">
    <source>
        <dbReference type="PROSITE" id="PS51898"/>
    </source>
</evidence>
<dbReference type="Gene3D" id="1.10.150.130">
    <property type="match status" value="1"/>
</dbReference>
<dbReference type="PROSITE" id="PS51898">
    <property type="entry name" value="TYR_RECOMBINASE"/>
    <property type="match status" value="1"/>
</dbReference>
<name>R3TXA0_9ENTE</name>
<dbReference type="InterPro" id="IPR050090">
    <property type="entry name" value="Tyrosine_recombinase_XerCD"/>
</dbReference>
<dbReference type="AlphaFoldDB" id="R3TXA0"/>
<dbReference type="InterPro" id="IPR010998">
    <property type="entry name" value="Integrase_recombinase_N"/>
</dbReference>
<keyword evidence="3 5" id="KW-0238">DNA-binding</keyword>
<dbReference type="OrthoDB" id="9803188at2"/>
<dbReference type="InterPro" id="IPR044068">
    <property type="entry name" value="CB"/>
</dbReference>
<evidence type="ECO:0000256" key="4">
    <source>
        <dbReference type="ARBA" id="ARBA00023172"/>
    </source>
</evidence>
<dbReference type="RefSeq" id="WP_010771682.1">
    <property type="nucleotide sequence ID" value="NZ_KB946333.1"/>
</dbReference>
<dbReference type="PANTHER" id="PTHR30349">
    <property type="entry name" value="PHAGE INTEGRASE-RELATED"/>
    <property type="match status" value="1"/>
</dbReference>
<dbReference type="GO" id="GO:0006310">
    <property type="term" value="P:DNA recombination"/>
    <property type="evidence" value="ECO:0007669"/>
    <property type="project" value="UniProtKB-KW"/>
</dbReference>